<evidence type="ECO:0000256" key="1">
    <source>
        <dbReference type="ARBA" id="ARBA00009269"/>
    </source>
</evidence>
<keyword evidence="2" id="KW-0689">Ribosomal protein</keyword>
<dbReference type="InterPro" id="IPR001780">
    <property type="entry name" value="Ribosomal_eL33"/>
</dbReference>
<comment type="similarity">
    <text evidence="1">Belongs to the eukaryotic ribosomal protein eL33 family.</text>
</comment>
<accession>X1B2C7</accession>
<dbReference type="GO" id="GO:0005840">
    <property type="term" value="C:ribosome"/>
    <property type="evidence" value="ECO:0007669"/>
    <property type="project" value="UniProtKB-KW"/>
</dbReference>
<protein>
    <submittedName>
        <fullName evidence="4">Uncharacterized protein</fullName>
    </submittedName>
</protein>
<keyword evidence="3" id="KW-0687">Ribonucleoprotein</keyword>
<name>X1B2C7_9ZZZZ</name>
<gene>
    <name evidence="4" type="ORF">S01H4_20648</name>
</gene>
<sequence length="59" mass="6641">MSKSISTGQRGVVVSYRRGKHLQHPNQVILIFDSVKTRADASALVSRKVKWTSPGEREF</sequence>
<reference evidence="4" key="1">
    <citation type="journal article" date="2014" name="Front. Microbiol.">
        <title>High frequency of phylogenetically diverse reductive dehalogenase-homologous genes in deep subseafloor sedimentary metagenomes.</title>
        <authorList>
            <person name="Kawai M."/>
            <person name="Futagami T."/>
            <person name="Toyoda A."/>
            <person name="Takaki Y."/>
            <person name="Nishi S."/>
            <person name="Hori S."/>
            <person name="Arai W."/>
            <person name="Tsubouchi T."/>
            <person name="Morono Y."/>
            <person name="Uchiyama I."/>
            <person name="Ito T."/>
            <person name="Fujiyama A."/>
            <person name="Inagaki F."/>
            <person name="Takami H."/>
        </authorList>
    </citation>
    <scope>NUCLEOTIDE SEQUENCE</scope>
    <source>
        <strain evidence="4">Expedition CK06-06</strain>
    </source>
</reference>
<evidence type="ECO:0000313" key="4">
    <source>
        <dbReference type="EMBL" id="GAG66151.1"/>
    </source>
</evidence>
<dbReference type="SUPFAM" id="SSF50447">
    <property type="entry name" value="Translation proteins"/>
    <property type="match status" value="1"/>
</dbReference>
<dbReference type="Gene3D" id="2.40.10.190">
    <property type="entry name" value="translation elongation factor selb, chain A, domain 4"/>
    <property type="match status" value="1"/>
</dbReference>
<dbReference type="GO" id="GO:1990904">
    <property type="term" value="C:ribonucleoprotein complex"/>
    <property type="evidence" value="ECO:0007669"/>
    <property type="project" value="UniProtKB-KW"/>
</dbReference>
<dbReference type="EMBL" id="BART01009297">
    <property type="protein sequence ID" value="GAG66151.1"/>
    <property type="molecule type" value="Genomic_DNA"/>
</dbReference>
<dbReference type="AlphaFoldDB" id="X1B2C7"/>
<dbReference type="GO" id="GO:0003735">
    <property type="term" value="F:structural constituent of ribosome"/>
    <property type="evidence" value="ECO:0007669"/>
    <property type="project" value="InterPro"/>
</dbReference>
<proteinExistence type="inferred from homology"/>
<dbReference type="InterPro" id="IPR038661">
    <property type="entry name" value="Ribosomal_eL33_sf"/>
</dbReference>
<organism evidence="4">
    <name type="scientific">marine sediment metagenome</name>
    <dbReference type="NCBI Taxonomy" id="412755"/>
    <lineage>
        <taxon>unclassified sequences</taxon>
        <taxon>metagenomes</taxon>
        <taxon>ecological metagenomes</taxon>
    </lineage>
</organism>
<dbReference type="Pfam" id="PF01247">
    <property type="entry name" value="Ribosomal_L35Ae"/>
    <property type="match status" value="1"/>
</dbReference>
<evidence type="ECO:0000256" key="3">
    <source>
        <dbReference type="ARBA" id="ARBA00023274"/>
    </source>
</evidence>
<dbReference type="GO" id="GO:0006412">
    <property type="term" value="P:translation"/>
    <property type="evidence" value="ECO:0007669"/>
    <property type="project" value="InterPro"/>
</dbReference>
<comment type="caution">
    <text evidence="4">The sequence shown here is derived from an EMBL/GenBank/DDBJ whole genome shotgun (WGS) entry which is preliminary data.</text>
</comment>
<dbReference type="InterPro" id="IPR009000">
    <property type="entry name" value="Transl_B-barrel_sf"/>
</dbReference>
<evidence type="ECO:0000256" key="2">
    <source>
        <dbReference type="ARBA" id="ARBA00022980"/>
    </source>
</evidence>